<dbReference type="InterPro" id="IPR011006">
    <property type="entry name" value="CheY-like_superfamily"/>
</dbReference>
<dbReference type="SUPFAM" id="SSF52172">
    <property type="entry name" value="CheY-like"/>
    <property type="match status" value="1"/>
</dbReference>
<dbReference type="PANTHER" id="PTHR44591:SF3">
    <property type="entry name" value="RESPONSE REGULATORY DOMAIN-CONTAINING PROTEIN"/>
    <property type="match status" value="1"/>
</dbReference>
<keyword evidence="1 2" id="KW-0597">Phosphoprotein</keyword>
<proteinExistence type="predicted"/>
<dbReference type="InterPro" id="IPR001789">
    <property type="entry name" value="Sig_transdc_resp-reg_receiver"/>
</dbReference>
<protein>
    <submittedName>
        <fullName evidence="4">Response regulator receiver domain-containing protein</fullName>
    </submittedName>
</protein>
<dbReference type="PROSITE" id="PS50110">
    <property type="entry name" value="RESPONSE_REGULATORY"/>
    <property type="match status" value="1"/>
</dbReference>
<dbReference type="Pfam" id="PF00072">
    <property type="entry name" value="Response_reg"/>
    <property type="match status" value="1"/>
</dbReference>
<evidence type="ECO:0000256" key="1">
    <source>
        <dbReference type="ARBA" id="ARBA00022553"/>
    </source>
</evidence>
<dbReference type="OrthoDB" id="5244745at2"/>
<dbReference type="EMBL" id="VFOX01000001">
    <property type="protein sequence ID" value="TQL87091.1"/>
    <property type="molecule type" value="Genomic_DNA"/>
</dbReference>
<dbReference type="SMART" id="SM00448">
    <property type="entry name" value="REC"/>
    <property type="match status" value="1"/>
</dbReference>
<dbReference type="GO" id="GO:0000160">
    <property type="term" value="P:phosphorelay signal transduction system"/>
    <property type="evidence" value="ECO:0007669"/>
    <property type="project" value="InterPro"/>
</dbReference>
<dbReference type="PANTHER" id="PTHR44591">
    <property type="entry name" value="STRESS RESPONSE REGULATOR PROTEIN 1"/>
    <property type="match status" value="1"/>
</dbReference>
<name>A0A543BQJ0_9MICO</name>
<keyword evidence="5" id="KW-1185">Reference proteome</keyword>
<reference evidence="4 5" key="1">
    <citation type="submission" date="2019-06" db="EMBL/GenBank/DDBJ databases">
        <title>Sequencing the genomes of 1000 actinobacteria strains.</title>
        <authorList>
            <person name="Klenk H.-P."/>
        </authorList>
    </citation>
    <scope>NUCLEOTIDE SEQUENCE [LARGE SCALE GENOMIC DNA]</scope>
    <source>
        <strain evidence="4 5">DSM 20169</strain>
    </source>
</reference>
<evidence type="ECO:0000313" key="5">
    <source>
        <dbReference type="Proteomes" id="UP000317209"/>
    </source>
</evidence>
<organism evidence="4 5">
    <name type="scientific">Microbacterium saperdae</name>
    <dbReference type="NCBI Taxonomy" id="69368"/>
    <lineage>
        <taxon>Bacteria</taxon>
        <taxon>Bacillati</taxon>
        <taxon>Actinomycetota</taxon>
        <taxon>Actinomycetes</taxon>
        <taxon>Micrococcales</taxon>
        <taxon>Microbacteriaceae</taxon>
        <taxon>Microbacterium</taxon>
    </lineage>
</organism>
<dbReference type="InterPro" id="IPR050595">
    <property type="entry name" value="Bact_response_regulator"/>
</dbReference>
<dbReference type="Gene3D" id="3.40.50.2300">
    <property type="match status" value="1"/>
</dbReference>
<comment type="caution">
    <text evidence="4">The sequence shown here is derived from an EMBL/GenBank/DDBJ whole genome shotgun (WGS) entry which is preliminary data.</text>
</comment>
<evidence type="ECO:0000313" key="4">
    <source>
        <dbReference type="EMBL" id="TQL87091.1"/>
    </source>
</evidence>
<dbReference type="Proteomes" id="UP000317209">
    <property type="component" value="Unassembled WGS sequence"/>
</dbReference>
<gene>
    <name evidence="4" type="ORF">FB560_2758</name>
</gene>
<evidence type="ECO:0000256" key="2">
    <source>
        <dbReference type="PROSITE-ProRule" id="PRU00169"/>
    </source>
</evidence>
<evidence type="ECO:0000259" key="3">
    <source>
        <dbReference type="PROSITE" id="PS50110"/>
    </source>
</evidence>
<accession>A0A543BQJ0</accession>
<feature type="domain" description="Response regulatory" evidence="3">
    <location>
        <begin position="6"/>
        <end position="114"/>
    </location>
</feature>
<sequence length="115" mass="12352">MSGRPLALVVEDSADQTALLRRYLDREGFDVFAAADAEAAIAAFSDIDPVVAVLDLLLPGISGQECAGLVRERFPDCFLVISSVLDATDYPPADAALPKPIVGADMHEILRRVQR</sequence>
<dbReference type="CDD" id="cd00156">
    <property type="entry name" value="REC"/>
    <property type="match status" value="1"/>
</dbReference>
<dbReference type="AlphaFoldDB" id="A0A543BQJ0"/>
<dbReference type="RefSeq" id="WP_141872881.1">
    <property type="nucleotide sequence ID" value="NZ_VFOX01000001.1"/>
</dbReference>
<feature type="modified residue" description="4-aspartylphosphate" evidence="2">
    <location>
        <position position="55"/>
    </location>
</feature>